<sequence>MKHRIAFYDLDKTITRAPTWTRFLVTAAWHGPRWRLAVLPVAALAALGFPLRLVDRARLKRLTHRLVIGPAVAPPHMAALASRFAARTLSHNLRRGALARIDADRAAGYRLVLATASFDFYVGAIAEALRFDDVVATAGRRSDDGDHAPGCDGDNCYGLAKLATVEAWMQRAGIARDAATVRFYSDHVSDAPTLGWADEAFAVNAHAPLRALARRRGWTLLDWRR</sequence>
<dbReference type="Gene3D" id="1.20.1440.100">
    <property type="entry name" value="SG protein - dephosphorylation function"/>
    <property type="match status" value="1"/>
</dbReference>
<dbReference type="NCBIfam" id="TIGR01488">
    <property type="entry name" value="HAD-SF-IB"/>
    <property type="match status" value="1"/>
</dbReference>
<evidence type="ECO:0000256" key="3">
    <source>
        <dbReference type="ARBA" id="ARBA00022842"/>
    </source>
</evidence>
<keyword evidence="1" id="KW-0479">Metal-binding</keyword>
<gene>
    <name evidence="4" type="ORF">FHT01_000976</name>
</gene>
<dbReference type="InterPro" id="IPR050582">
    <property type="entry name" value="HAD-like_SerB"/>
</dbReference>
<dbReference type="EMBL" id="JAASQP010000001">
    <property type="protein sequence ID" value="NIJ23434.1"/>
    <property type="molecule type" value="Genomic_DNA"/>
</dbReference>
<reference evidence="4 5" key="1">
    <citation type="submission" date="2020-03" db="EMBL/GenBank/DDBJ databases">
        <title>Genomic Encyclopedia of Type Strains, Phase IV (KMG-IV): sequencing the most valuable type-strain genomes for metagenomic binning, comparative biology and taxonomic classification.</title>
        <authorList>
            <person name="Goeker M."/>
        </authorList>
    </citation>
    <scope>NUCLEOTIDE SEQUENCE [LARGE SCALE GENOMIC DNA]</scope>
    <source>
        <strain evidence="4 5">DSM 22753</strain>
    </source>
</reference>
<organism evidence="4 5">
    <name type="scientific">Sphingomonas japonica</name>
    <dbReference type="NCBI Taxonomy" id="511662"/>
    <lineage>
        <taxon>Bacteria</taxon>
        <taxon>Pseudomonadati</taxon>
        <taxon>Pseudomonadota</taxon>
        <taxon>Alphaproteobacteria</taxon>
        <taxon>Sphingomonadales</taxon>
        <taxon>Sphingomonadaceae</taxon>
        <taxon>Sphingomonas</taxon>
    </lineage>
</organism>
<dbReference type="Gene3D" id="3.40.50.1000">
    <property type="entry name" value="HAD superfamily/HAD-like"/>
    <property type="match status" value="1"/>
</dbReference>
<dbReference type="PANTHER" id="PTHR43344">
    <property type="entry name" value="PHOSPHOSERINE PHOSPHATASE"/>
    <property type="match status" value="1"/>
</dbReference>
<evidence type="ECO:0000313" key="5">
    <source>
        <dbReference type="Proteomes" id="UP000788153"/>
    </source>
</evidence>
<dbReference type="RefSeq" id="WP_140230857.1">
    <property type="nucleotide sequence ID" value="NZ_VDYR01000001.1"/>
</dbReference>
<name>A0ABX0U182_9SPHN</name>
<dbReference type="Proteomes" id="UP000788153">
    <property type="component" value="Unassembled WGS sequence"/>
</dbReference>
<dbReference type="InterPro" id="IPR023214">
    <property type="entry name" value="HAD_sf"/>
</dbReference>
<proteinExistence type="predicted"/>
<dbReference type="SUPFAM" id="SSF56784">
    <property type="entry name" value="HAD-like"/>
    <property type="match status" value="1"/>
</dbReference>
<dbReference type="PANTHER" id="PTHR43344:SF13">
    <property type="entry name" value="PHOSPHATASE RV3661-RELATED"/>
    <property type="match status" value="1"/>
</dbReference>
<comment type="caution">
    <text evidence="4">The sequence shown here is derived from an EMBL/GenBank/DDBJ whole genome shotgun (WGS) entry which is preliminary data.</text>
</comment>
<keyword evidence="5" id="KW-1185">Reference proteome</keyword>
<accession>A0ABX0U182</accession>
<dbReference type="Pfam" id="PF12710">
    <property type="entry name" value="HAD"/>
    <property type="match status" value="1"/>
</dbReference>
<evidence type="ECO:0000256" key="1">
    <source>
        <dbReference type="ARBA" id="ARBA00022723"/>
    </source>
</evidence>
<protein>
    <submittedName>
        <fullName evidence="4">HAD superfamily hydrolase (TIGR01490 family)</fullName>
    </submittedName>
</protein>
<keyword evidence="3" id="KW-0460">Magnesium</keyword>
<evidence type="ECO:0000256" key="2">
    <source>
        <dbReference type="ARBA" id="ARBA00022801"/>
    </source>
</evidence>
<keyword evidence="2 4" id="KW-0378">Hydrolase</keyword>
<dbReference type="GO" id="GO:0016787">
    <property type="term" value="F:hydrolase activity"/>
    <property type="evidence" value="ECO:0007669"/>
    <property type="project" value="UniProtKB-KW"/>
</dbReference>
<evidence type="ECO:0000313" key="4">
    <source>
        <dbReference type="EMBL" id="NIJ23434.1"/>
    </source>
</evidence>
<dbReference type="InterPro" id="IPR036412">
    <property type="entry name" value="HAD-like_sf"/>
</dbReference>